<evidence type="ECO:0000313" key="2">
    <source>
        <dbReference type="Proteomes" id="UP000671914"/>
    </source>
</evidence>
<sequence>MPTSIIIIDQARCEGYGFCAEAAPVLLELDDDGILHTRKDVDGDDELERAEAAVRVCPVAALRIGAGV</sequence>
<dbReference type="KEGG" id="aarc:G127AT_14105"/>
<protein>
    <submittedName>
        <fullName evidence="1">Ferredoxin</fullName>
    </submittedName>
</protein>
<name>A0A975IPV4_9MICO</name>
<evidence type="ECO:0000313" key="1">
    <source>
        <dbReference type="EMBL" id="QTX04386.1"/>
    </source>
</evidence>
<dbReference type="RefSeq" id="WP_210897923.1">
    <property type="nucleotide sequence ID" value="NZ_CP071696.1"/>
</dbReference>
<keyword evidence="2" id="KW-1185">Reference proteome</keyword>
<dbReference type="SUPFAM" id="SSF54862">
    <property type="entry name" value="4Fe-4S ferredoxins"/>
    <property type="match status" value="1"/>
</dbReference>
<dbReference type="Pfam" id="PF13459">
    <property type="entry name" value="Fer4_15"/>
    <property type="match status" value="1"/>
</dbReference>
<dbReference type="Proteomes" id="UP000671914">
    <property type="component" value="Chromosome"/>
</dbReference>
<organism evidence="1 2">
    <name type="scientific">Agromyces archimandritae</name>
    <dbReference type="NCBI Taxonomy" id="2781962"/>
    <lineage>
        <taxon>Bacteria</taxon>
        <taxon>Bacillati</taxon>
        <taxon>Actinomycetota</taxon>
        <taxon>Actinomycetes</taxon>
        <taxon>Micrococcales</taxon>
        <taxon>Microbacteriaceae</taxon>
        <taxon>Agromyces</taxon>
    </lineage>
</organism>
<gene>
    <name evidence="1" type="ORF">G127AT_14105</name>
</gene>
<proteinExistence type="predicted"/>
<accession>A0A975IPV4</accession>
<dbReference type="EMBL" id="CP071696">
    <property type="protein sequence ID" value="QTX04386.1"/>
    <property type="molecule type" value="Genomic_DNA"/>
</dbReference>
<dbReference type="AlphaFoldDB" id="A0A975IPV4"/>
<dbReference type="Gene3D" id="3.30.70.20">
    <property type="match status" value="1"/>
</dbReference>
<reference evidence="1" key="1">
    <citation type="submission" date="2021-03" db="EMBL/GenBank/DDBJ databases">
        <title>Agromyces archimandritus sp. nov., isolated from the cockroach Archimandrita tessellata.</title>
        <authorList>
            <person name="Guzman J."/>
            <person name="Ortuzar M."/>
            <person name="Poehlein A."/>
            <person name="Daniel R."/>
            <person name="Trujillo M."/>
            <person name="Vilcinskas A."/>
        </authorList>
    </citation>
    <scope>NUCLEOTIDE SEQUENCE</scope>
    <source>
        <strain evidence="1">G127AT</strain>
    </source>
</reference>